<comment type="caution">
    <text evidence="3">The sequence shown here is derived from an EMBL/GenBank/DDBJ whole genome shotgun (WGS) entry which is preliminary data.</text>
</comment>
<reference evidence="3" key="2">
    <citation type="submission" date="2017-07" db="EMBL/GenBank/DDBJ databases">
        <authorList>
            <person name="Sun Z.S."/>
            <person name="Albrecht U."/>
            <person name="Echele G."/>
            <person name="Lee C.C."/>
        </authorList>
    </citation>
    <scope>NUCLEOTIDE SEQUENCE</scope>
    <source>
        <strain evidence="2">CNCM I 4573</strain>
        <strain evidence="3">CNCM I 4575</strain>
    </source>
</reference>
<dbReference type="Gene3D" id="1.10.8.730">
    <property type="match status" value="1"/>
</dbReference>
<dbReference type="EMBL" id="NMTY01000016">
    <property type="protein sequence ID" value="PDX81363.1"/>
    <property type="molecule type" value="Genomic_DNA"/>
</dbReference>
<feature type="domain" description="TraG P-loop" evidence="1">
    <location>
        <begin position="449"/>
        <end position="736"/>
    </location>
</feature>
<dbReference type="PANTHER" id="PTHR30121">
    <property type="entry name" value="UNCHARACTERIZED PROTEIN YJGR-RELATED"/>
    <property type="match status" value="1"/>
</dbReference>
<gene>
    <name evidence="2" type="ORF">CGS56_07770</name>
    <name evidence="3" type="ORF">CGS58_08075</name>
</gene>
<dbReference type="EMBL" id="NMTW01000034">
    <property type="protein sequence ID" value="PDX75699.1"/>
    <property type="molecule type" value="Genomic_DNA"/>
</dbReference>
<dbReference type="RefSeq" id="WP_097785474.1">
    <property type="nucleotide sequence ID" value="NZ_NMTW01000034.1"/>
</dbReference>
<dbReference type="InterPro" id="IPR043964">
    <property type="entry name" value="P-loop_TraG"/>
</dbReference>
<protein>
    <submittedName>
        <fullName evidence="3">Conjugal transfer protein TraE</fullName>
    </submittedName>
</protein>
<evidence type="ECO:0000313" key="4">
    <source>
        <dbReference type="Proteomes" id="UP000220005"/>
    </source>
</evidence>
<dbReference type="Proteomes" id="UP000220005">
    <property type="component" value="Unassembled WGS sequence"/>
</dbReference>
<dbReference type="InterPro" id="IPR051162">
    <property type="entry name" value="T4SS_component"/>
</dbReference>
<dbReference type="PANTHER" id="PTHR30121:SF6">
    <property type="entry name" value="SLR6007 PROTEIN"/>
    <property type="match status" value="1"/>
</dbReference>
<evidence type="ECO:0000259" key="1">
    <source>
        <dbReference type="Pfam" id="PF19044"/>
    </source>
</evidence>
<dbReference type="Proteomes" id="UP000220157">
    <property type="component" value="Unassembled WGS sequence"/>
</dbReference>
<dbReference type="SUPFAM" id="SSF52540">
    <property type="entry name" value="P-loop containing nucleoside triphosphate hydrolases"/>
    <property type="match status" value="1"/>
</dbReference>
<evidence type="ECO:0000313" key="2">
    <source>
        <dbReference type="EMBL" id="PDX75699.1"/>
    </source>
</evidence>
<sequence length="799" mass="91247">MTVKNGVVYGDALSAQEKKRIVMQKKKDRKAKKVRKSAQQTIPYVEMCRDGICKVNSRLYTKSIAFEDINYQLAQNEDKTAIFENWCDFLNYFDSSIFVQLSFINQKASLNEFRKRINIPAQEDAFNDIRSEYSGMLQNQLTKGNNGLIKKKYITFGIEADSLRTAKPKLERIETDILNNFKTLGVRTEPLSGYERLKVLHDVFNMDSNEPFRFSFDMVARTGLSSKDFIAPTSFDFHEGKCFKMGKTIGAVSFLQILAPELNDRMLADFLEMDSNITVNFHIRTIDQAKAIKSIKSKITDLDKMKIEEQKKAVRSGYDMDIIPSDLATFGGEAKRLLQDLQTRNERLFLVTILIMNTATNRQKLENAVFQTAAIAQKYNCALKRLDFQQEEGLMSSLPIGVNQVEIERGLTTSSTAVFVPFTTQELFQGGEALYYGLNALSNNMIMVDRKQLKNPNGLILGTPGSGKSFSAKREMTNAFLITEDDIIVCDPEAEYFPLVQKLGGQVIRISPVSTDYINPLDINTNYSEEENPLTLKSDFILSMCELIVGGKDGLQPVEKTIIDRSVRMVYQEFLADPKPEKMPILEDLYNILRNQKEPEAQRIATALEIYVHGSLNVFNHRTNVDVNNRFVCYDIRELGKQLKKLGMLIVQDQVWNRVTINRAQHKATRYYMDEFHLLLKEEQTAAYSVEIWKRFRKWGGIPTGITQNVKDLLASREVENIFENSDFVYLLNQASGDRQILSKALNISPSQQNYITNSNAGEGLIFYGSTIVPFKDDFPKDTQLYRIMTTRLEETVQN</sequence>
<reference evidence="4 5" key="1">
    <citation type="journal article" date="2017" name="Front. Microbiol.">
        <title>New Insights into the Diversity of the Genus Faecalibacterium.</title>
        <authorList>
            <person name="Benevides L."/>
            <person name="Burman S."/>
            <person name="Martin R."/>
            <person name="Robert V."/>
            <person name="Thomas M."/>
            <person name="Miquel S."/>
            <person name="Chain F."/>
            <person name="Sokol H."/>
            <person name="Bermudez-Humaran L.G."/>
            <person name="Morrison M."/>
            <person name="Langella P."/>
            <person name="Azevedo V.A."/>
            <person name="Chatel J.M."/>
            <person name="Soares S."/>
        </authorList>
    </citation>
    <scope>NUCLEOTIDE SEQUENCE [LARGE SCALE GENOMIC DNA]</scope>
    <source>
        <strain evidence="2 5">CNCM I 4573</strain>
        <strain evidence="3 4">CNCM I 4575</strain>
    </source>
</reference>
<dbReference type="AlphaFoldDB" id="A0A2A7AQL5"/>
<dbReference type="Gene3D" id="3.40.50.300">
    <property type="entry name" value="P-loop containing nucleotide triphosphate hydrolases"/>
    <property type="match status" value="1"/>
</dbReference>
<dbReference type="NCBIfam" id="NF045971">
    <property type="entry name" value="conju_CD1110"/>
    <property type="match status" value="1"/>
</dbReference>
<proteinExistence type="predicted"/>
<evidence type="ECO:0000313" key="5">
    <source>
        <dbReference type="Proteomes" id="UP000220157"/>
    </source>
</evidence>
<accession>A0A2A7AQL5</accession>
<dbReference type="InterPro" id="IPR027417">
    <property type="entry name" value="P-loop_NTPase"/>
</dbReference>
<organism evidence="3 4">
    <name type="scientific">Faecalibacterium prausnitzii</name>
    <dbReference type="NCBI Taxonomy" id="853"/>
    <lineage>
        <taxon>Bacteria</taxon>
        <taxon>Bacillati</taxon>
        <taxon>Bacillota</taxon>
        <taxon>Clostridia</taxon>
        <taxon>Eubacteriales</taxon>
        <taxon>Oscillospiraceae</taxon>
        <taxon>Faecalibacterium</taxon>
    </lineage>
</organism>
<name>A0A2A7AQL5_9FIRM</name>
<dbReference type="Pfam" id="PF19044">
    <property type="entry name" value="P-loop_TraG"/>
    <property type="match status" value="1"/>
</dbReference>
<evidence type="ECO:0000313" key="3">
    <source>
        <dbReference type="EMBL" id="PDX81363.1"/>
    </source>
</evidence>